<feature type="domain" description="AB hydrolase-1" evidence="2">
    <location>
        <begin position="27"/>
        <end position="126"/>
    </location>
</feature>
<dbReference type="EMBL" id="PVZF01000027">
    <property type="protein sequence ID" value="PRY07799.1"/>
    <property type="molecule type" value="Genomic_DNA"/>
</dbReference>
<evidence type="ECO:0000256" key="1">
    <source>
        <dbReference type="ARBA" id="ARBA00022801"/>
    </source>
</evidence>
<evidence type="ECO:0000259" key="2">
    <source>
        <dbReference type="Pfam" id="PF00561"/>
    </source>
</evidence>
<proteinExistence type="predicted"/>
<dbReference type="InterPro" id="IPR000639">
    <property type="entry name" value="Epox_hydrolase-like"/>
</dbReference>
<dbReference type="RefSeq" id="WP_106215628.1">
    <property type="nucleotide sequence ID" value="NZ_PVZF01000027.1"/>
</dbReference>
<keyword evidence="1" id="KW-0378">Hydrolase</keyword>
<evidence type="ECO:0000313" key="3">
    <source>
        <dbReference type="EMBL" id="PRY07799.1"/>
    </source>
</evidence>
<reference evidence="3 4" key="1">
    <citation type="submission" date="2018-03" db="EMBL/GenBank/DDBJ databases">
        <title>Genomic Encyclopedia of Archaeal and Bacterial Type Strains, Phase II (KMG-II): from individual species to whole genera.</title>
        <authorList>
            <person name="Goeker M."/>
        </authorList>
    </citation>
    <scope>NUCLEOTIDE SEQUENCE [LARGE SCALE GENOMIC DNA]</scope>
    <source>
        <strain evidence="3 4">DSM 19711</strain>
    </source>
</reference>
<dbReference type="PRINTS" id="PR00412">
    <property type="entry name" value="EPOXHYDRLASE"/>
</dbReference>
<dbReference type="OrthoDB" id="2987348at2"/>
<organism evidence="3 4">
    <name type="scientific">Kineococcus rhizosphaerae</name>
    <dbReference type="NCBI Taxonomy" id="559628"/>
    <lineage>
        <taxon>Bacteria</taxon>
        <taxon>Bacillati</taxon>
        <taxon>Actinomycetota</taxon>
        <taxon>Actinomycetes</taxon>
        <taxon>Kineosporiales</taxon>
        <taxon>Kineosporiaceae</taxon>
        <taxon>Kineococcus</taxon>
    </lineage>
</organism>
<keyword evidence="4" id="KW-1185">Reference proteome</keyword>
<dbReference type="AlphaFoldDB" id="A0A2T0QSA4"/>
<sequence>MTDVEHHYAQLSDVLMHYVTAGQGPQTLVLLHGYPQSWYCWSEVIDRLGDRFRIIAPDLRGLGDTSRPVSGYDKKTIAGDVRELLHDHLGITQYAVAGHDWGGTVAFSLAADDAEHVTHLAVVDVAIPGDGNPNIGAGGKRWHHTFLLTPDLPEALIGGREDIYFNWFFDNYGHRPDVISAEARAEYLRTHAALGSLRTGFAYYRAVEQDVRDNQSRSEKLQMPCLAVGGTAKWGRGGEVAASLRTMAVEVEELLVDDCGHWVPEEQPDILSEALANFIEA</sequence>
<dbReference type="InterPro" id="IPR000073">
    <property type="entry name" value="AB_hydrolase_1"/>
</dbReference>
<dbReference type="GO" id="GO:0016787">
    <property type="term" value="F:hydrolase activity"/>
    <property type="evidence" value="ECO:0007669"/>
    <property type="project" value="UniProtKB-KW"/>
</dbReference>
<dbReference type="SUPFAM" id="SSF53474">
    <property type="entry name" value="alpha/beta-Hydrolases"/>
    <property type="match status" value="1"/>
</dbReference>
<dbReference type="PANTHER" id="PTHR43329">
    <property type="entry name" value="EPOXIDE HYDROLASE"/>
    <property type="match status" value="1"/>
</dbReference>
<gene>
    <name evidence="3" type="ORF">CLV37_1274</name>
</gene>
<dbReference type="Proteomes" id="UP000238083">
    <property type="component" value="Unassembled WGS sequence"/>
</dbReference>
<dbReference type="Gene3D" id="3.40.50.1820">
    <property type="entry name" value="alpha/beta hydrolase"/>
    <property type="match status" value="1"/>
</dbReference>
<dbReference type="Pfam" id="PF00561">
    <property type="entry name" value="Abhydrolase_1"/>
    <property type="match status" value="1"/>
</dbReference>
<evidence type="ECO:0000313" key="4">
    <source>
        <dbReference type="Proteomes" id="UP000238083"/>
    </source>
</evidence>
<accession>A0A2T0QSA4</accession>
<protein>
    <submittedName>
        <fullName evidence="3">Pimeloyl-ACP methyl ester carboxylesterase</fullName>
    </submittedName>
</protein>
<comment type="caution">
    <text evidence="3">The sequence shown here is derived from an EMBL/GenBank/DDBJ whole genome shotgun (WGS) entry which is preliminary data.</text>
</comment>
<name>A0A2T0QSA4_9ACTN</name>
<dbReference type="InterPro" id="IPR029058">
    <property type="entry name" value="AB_hydrolase_fold"/>
</dbReference>